<dbReference type="RefSeq" id="WP_094606319.1">
    <property type="nucleotide sequence ID" value="NZ_CP155573.1"/>
</dbReference>
<proteinExistence type="predicted"/>
<gene>
    <name evidence="1" type="ORF">SPSIL_029420</name>
</gene>
<protein>
    <submittedName>
        <fullName evidence="1">Uncharacterized protein</fullName>
    </submittedName>
</protein>
<reference evidence="1" key="1">
    <citation type="submission" date="2024-05" db="EMBL/GenBank/DDBJ databases">
        <title>Isolation and characterization of Sporomusa carbonis sp. nov., a carboxydotrophic hydrogenogen in the genus of Sporomusa isolated from a charcoal burning pile.</title>
        <authorList>
            <person name="Boeer T."/>
            <person name="Rosenbaum F."/>
            <person name="Eysell L."/>
            <person name="Mueller V."/>
            <person name="Daniel R."/>
            <person name="Poehlein A."/>
        </authorList>
    </citation>
    <scope>NUCLEOTIDE SEQUENCE [LARGE SCALE GENOMIC DNA]</scope>
    <source>
        <strain evidence="1">DSM 10669</strain>
    </source>
</reference>
<sequence>MAMGIAQLIKQLYDLGYSHYQIEEIIRETTGTVSVKDLDSQQSINLAQSLEEYIDFAIKCRKQSL</sequence>
<dbReference type="EMBL" id="CP155573">
    <property type="protein sequence ID" value="XFO66782.1"/>
    <property type="molecule type" value="Genomic_DNA"/>
</dbReference>
<evidence type="ECO:0000313" key="2">
    <source>
        <dbReference type="Proteomes" id="UP000216752"/>
    </source>
</evidence>
<evidence type="ECO:0000313" key="1">
    <source>
        <dbReference type="EMBL" id="XFO66782.1"/>
    </source>
</evidence>
<keyword evidence="2" id="KW-1185">Reference proteome</keyword>
<organism evidence="1 2">
    <name type="scientific">Sporomusa silvacetica DSM 10669</name>
    <dbReference type="NCBI Taxonomy" id="1123289"/>
    <lineage>
        <taxon>Bacteria</taxon>
        <taxon>Bacillati</taxon>
        <taxon>Bacillota</taxon>
        <taxon>Negativicutes</taxon>
        <taxon>Selenomonadales</taxon>
        <taxon>Sporomusaceae</taxon>
        <taxon>Sporomusa</taxon>
    </lineage>
</organism>
<accession>A0ABZ3IM60</accession>
<name>A0ABZ3IM60_9FIRM</name>
<dbReference type="Proteomes" id="UP000216752">
    <property type="component" value="Chromosome"/>
</dbReference>